<feature type="region of interest" description="Disordered" evidence="1">
    <location>
        <begin position="61"/>
        <end position="82"/>
    </location>
</feature>
<evidence type="ECO:0000256" key="1">
    <source>
        <dbReference type="SAM" id="MobiDB-lite"/>
    </source>
</evidence>
<comment type="caution">
    <text evidence="2">The sequence shown here is derived from an EMBL/GenBank/DDBJ whole genome shotgun (WGS) entry which is preliminary data.</text>
</comment>
<name>A0AAW1WHB4_RUBAR</name>
<dbReference type="EMBL" id="JBEDUW010000006">
    <property type="protein sequence ID" value="KAK9923918.1"/>
    <property type="molecule type" value="Genomic_DNA"/>
</dbReference>
<protein>
    <submittedName>
        <fullName evidence="2">Uncharacterized protein</fullName>
    </submittedName>
</protein>
<sequence length="180" mass="20465">MAFLLSRQLSSSVVDGGGMHLRPPYSRRLLSQHVPRLMGRDGHSKSPLTYDPIFPSFFAKPSQSRSHPPFPQRHPSSLLNSKRLPPPMACKRSKLEFLLCILVETSCRKTFFGADRLGGGSSPRARLGQDILQQERRGGRLSWCPRGKDFRFLRLKGQLEVIEKEAGHMFRPLTFDYLNC</sequence>
<keyword evidence="3" id="KW-1185">Reference proteome</keyword>
<accession>A0AAW1WHB4</accession>
<evidence type="ECO:0000313" key="2">
    <source>
        <dbReference type="EMBL" id="KAK9923918.1"/>
    </source>
</evidence>
<organism evidence="2 3">
    <name type="scientific">Rubus argutus</name>
    <name type="common">Southern blackberry</name>
    <dbReference type="NCBI Taxonomy" id="59490"/>
    <lineage>
        <taxon>Eukaryota</taxon>
        <taxon>Viridiplantae</taxon>
        <taxon>Streptophyta</taxon>
        <taxon>Embryophyta</taxon>
        <taxon>Tracheophyta</taxon>
        <taxon>Spermatophyta</taxon>
        <taxon>Magnoliopsida</taxon>
        <taxon>eudicotyledons</taxon>
        <taxon>Gunneridae</taxon>
        <taxon>Pentapetalae</taxon>
        <taxon>rosids</taxon>
        <taxon>fabids</taxon>
        <taxon>Rosales</taxon>
        <taxon>Rosaceae</taxon>
        <taxon>Rosoideae</taxon>
        <taxon>Rosoideae incertae sedis</taxon>
        <taxon>Rubus</taxon>
    </lineage>
</organism>
<gene>
    <name evidence="2" type="ORF">M0R45_032315</name>
</gene>
<evidence type="ECO:0000313" key="3">
    <source>
        <dbReference type="Proteomes" id="UP001457282"/>
    </source>
</evidence>
<proteinExistence type="predicted"/>
<reference evidence="2 3" key="1">
    <citation type="journal article" date="2023" name="G3 (Bethesda)">
        <title>A chromosome-length genome assembly and annotation of blackberry (Rubus argutus, cv. 'Hillquist').</title>
        <authorList>
            <person name="Bruna T."/>
            <person name="Aryal R."/>
            <person name="Dudchenko O."/>
            <person name="Sargent D.J."/>
            <person name="Mead D."/>
            <person name="Buti M."/>
            <person name="Cavallini A."/>
            <person name="Hytonen T."/>
            <person name="Andres J."/>
            <person name="Pham M."/>
            <person name="Weisz D."/>
            <person name="Mascagni F."/>
            <person name="Usai G."/>
            <person name="Natali L."/>
            <person name="Bassil N."/>
            <person name="Fernandez G.E."/>
            <person name="Lomsadze A."/>
            <person name="Armour M."/>
            <person name="Olukolu B."/>
            <person name="Poorten T."/>
            <person name="Britton C."/>
            <person name="Davik J."/>
            <person name="Ashrafi H."/>
            <person name="Aiden E.L."/>
            <person name="Borodovsky M."/>
            <person name="Worthington M."/>
        </authorList>
    </citation>
    <scope>NUCLEOTIDE SEQUENCE [LARGE SCALE GENOMIC DNA]</scope>
    <source>
        <strain evidence="2">PI 553951</strain>
    </source>
</reference>
<dbReference type="Proteomes" id="UP001457282">
    <property type="component" value="Unassembled WGS sequence"/>
</dbReference>
<dbReference type="AlphaFoldDB" id="A0AAW1WHB4"/>